<dbReference type="OrthoDB" id="1737602at2759"/>
<dbReference type="AlphaFoldDB" id="A0A9J5W1E4"/>
<organism evidence="1 2">
    <name type="scientific">Solanum commersonii</name>
    <name type="common">Commerson's wild potato</name>
    <name type="synonym">Commerson's nightshade</name>
    <dbReference type="NCBI Taxonomy" id="4109"/>
    <lineage>
        <taxon>Eukaryota</taxon>
        <taxon>Viridiplantae</taxon>
        <taxon>Streptophyta</taxon>
        <taxon>Embryophyta</taxon>
        <taxon>Tracheophyta</taxon>
        <taxon>Spermatophyta</taxon>
        <taxon>Magnoliopsida</taxon>
        <taxon>eudicotyledons</taxon>
        <taxon>Gunneridae</taxon>
        <taxon>Pentapetalae</taxon>
        <taxon>asterids</taxon>
        <taxon>lamiids</taxon>
        <taxon>Solanales</taxon>
        <taxon>Solanaceae</taxon>
        <taxon>Solanoideae</taxon>
        <taxon>Solaneae</taxon>
        <taxon>Solanum</taxon>
    </lineage>
</organism>
<keyword evidence="2" id="KW-1185">Reference proteome</keyword>
<name>A0A9J5W1E4_SOLCO</name>
<evidence type="ECO:0000313" key="2">
    <source>
        <dbReference type="Proteomes" id="UP000824120"/>
    </source>
</evidence>
<reference evidence="1 2" key="1">
    <citation type="submission" date="2020-09" db="EMBL/GenBank/DDBJ databases">
        <title>De no assembly of potato wild relative species, Solanum commersonii.</title>
        <authorList>
            <person name="Cho K."/>
        </authorList>
    </citation>
    <scope>NUCLEOTIDE SEQUENCE [LARGE SCALE GENOMIC DNA]</scope>
    <source>
        <strain evidence="1">LZ3.2</strain>
        <tissue evidence="1">Leaf</tissue>
    </source>
</reference>
<comment type="caution">
    <text evidence="1">The sequence shown here is derived from an EMBL/GenBank/DDBJ whole genome shotgun (WGS) entry which is preliminary data.</text>
</comment>
<accession>A0A9J5W1E4</accession>
<proteinExistence type="predicted"/>
<sequence length="72" mass="8491">MMVIINKLMWLACVFVSIAFLALSYIVIGKEERWMAIMHQIESSNLRTQRKLARSSKDVVMIRINRVRIRDP</sequence>
<gene>
    <name evidence="1" type="ORF">H5410_058934</name>
</gene>
<evidence type="ECO:0000313" key="1">
    <source>
        <dbReference type="EMBL" id="KAG5569168.1"/>
    </source>
</evidence>
<dbReference type="EMBL" id="JACXVP010000012">
    <property type="protein sequence ID" value="KAG5569168.1"/>
    <property type="molecule type" value="Genomic_DNA"/>
</dbReference>
<protein>
    <submittedName>
        <fullName evidence="1">Uncharacterized protein</fullName>
    </submittedName>
</protein>
<dbReference type="Proteomes" id="UP000824120">
    <property type="component" value="Chromosome 12"/>
</dbReference>